<evidence type="ECO:0000313" key="2">
    <source>
        <dbReference type="Proteomes" id="UP000076154"/>
    </source>
</evidence>
<dbReference type="EMBL" id="LUEZ02000040">
    <property type="protein sequence ID" value="RDB25652.1"/>
    <property type="molecule type" value="Genomic_DNA"/>
</dbReference>
<protein>
    <submittedName>
        <fullName evidence="1">Uncharacterized protein</fullName>
    </submittedName>
</protein>
<gene>
    <name evidence="1" type="ORF">Hypma_006796</name>
</gene>
<dbReference type="Proteomes" id="UP000076154">
    <property type="component" value="Unassembled WGS sequence"/>
</dbReference>
<sequence length="91" mass="10211">MSSIDSARLQSAGILPREKHSSISNMGIQSASLVSQHLYYCNLGTHDTPGYITNPCAHTTYNVSTVKLGIKIKMLWHQRHLVSLVERPRTY</sequence>
<keyword evidence="2" id="KW-1185">Reference proteome</keyword>
<name>A0A369JWD0_HYPMA</name>
<dbReference type="InParanoid" id="A0A369JWD0"/>
<proteinExistence type="predicted"/>
<dbReference type="AlphaFoldDB" id="A0A369JWD0"/>
<accession>A0A369JWD0</accession>
<reference evidence="1" key="1">
    <citation type="submission" date="2018-04" db="EMBL/GenBank/DDBJ databases">
        <title>Whole genome sequencing of Hypsizygus marmoreus.</title>
        <authorList>
            <person name="Choi I.-G."/>
            <person name="Min B."/>
            <person name="Kim J.-G."/>
            <person name="Kim S."/>
            <person name="Oh Y.-L."/>
            <person name="Kong W.-S."/>
            <person name="Park H."/>
            <person name="Jeong J."/>
            <person name="Song E.-S."/>
        </authorList>
    </citation>
    <scope>NUCLEOTIDE SEQUENCE [LARGE SCALE GENOMIC DNA]</scope>
    <source>
        <strain evidence="1">51987-8</strain>
    </source>
</reference>
<evidence type="ECO:0000313" key="1">
    <source>
        <dbReference type="EMBL" id="RDB25652.1"/>
    </source>
</evidence>
<organism evidence="1 2">
    <name type="scientific">Hypsizygus marmoreus</name>
    <name type="common">White beech mushroom</name>
    <name type="synonym">Agaricus marmoreus</name>
    <dbReference type="NCBI Taxonomy" id="39966"/>
    <lineage>
        <taxon>Eukaryota</taxon>
        <taxon>Fungi</taxon>
        <taxon>Dikarya</taxon>
        <taxon>Basidiomycota</taxon>
        <taxon>Agaricomycotina</taxon>
        <taxon>Agaricomycetes</taxon>
        <taxon>Agaricomycetidae</taxon>
        <taxon>Agaricales</taxon>
        <taxon>Tricholomatineae</taxon>
        <taxon>Lyophyllaceae</taxon>
        <taxon>Hypsizygus</taxon>
    </lineage>
</organism>
<comment type="caution">
    <text evidence="1">The sequence shown here is derived from an EMBL/GenBank/DDBJ whole genome shotgun (WGS) entry which is preliminary data.</text>
</comment>